<dbReference type="AlphaFoldDB" id="A0A5C3NJ76"/>
<dbReference type="Proteomes" id="UP000305948">
    <property type="component" value="Unassembled WGS sequence"/>
</dbReference>
<sequence length="164" mass="18612">MDRGILIWCLQLCFNEECRQVSLFYRWSVSVIHFYSILLRSRSPLSIIAFQVPLLFCIPSPLIALHSSFRSACSKLCGCPVLSSSLCHFFRRRPRSSLFHDQGLYLARSLHALAVPFRLHFLSSTTVLARQSSVSGPALNRESAGARRWAGFLGGWRPGLWRRG</sequence>
<accession>A0A5C3NJ76</accession>
<keyword evidence="2" id="KW-1185">Reference proteome</keyword>
<proteinExistence type="predicted"/>
<name>A0A5C3NJ76_9AGAM</name>
<gene>
    <name evidence="1" type="ORF">OE88DRAFT_28870</name>
</gene>
<evidence type="ECO:0000313" key="2">
    <source>
        <dbReference type="Proteomes" id="UP000305948"/>
    </source>
</evidence>
<organism evidence="1 2">
    <name type="scientific">Heliocybe sulcata</name>
    <dbReference type="NCBI Taxonomy" id="5364"/>
    <lineage>
        <taxon>Eukaryota</taxon>
        <taxon>Fungi</taxon>
        <taxon>Dikarya</taxon>
        <taxon>Basidiomycota</taxon>
        <taxon>Agaricomycotina</taxon>
        <taxon>Agaricomycetes</taxon>
        <taxon>Gloeophyllales</taxon>
        <taxon>Gloeophyllaceae</taxon>
        <taxon>Heliocybe</taxon>
    </lineage>
</organism>
<reference evidence="1 2" key="1">
    <citation type="journal article" date="2019" name="Nat. Ecol. Evol.">
        <title>Megaphylogeny resolves global patterns of mushroom evolution.</title>
        <authorList>
            <person name="Varga T."/>
            <person name="Krizsan K."/>
            <person name="Foldi C."/>
            <person name="Dima B."/>
            <person name="Sanchez-Garcia M."/>
            <person name="Sanchez-Ramirez S."/>
            <person name="Szollosi G.J."/>
            <person name="Szarkandi J.G."/>
            <person name="Papp V."/>
            <person name="Albert L."/>
            <person name="Andreopoulos W."/>
            <person name="Angelini C."/>
            <person name="Antonin V."/>
            <person name="Barry K.W."/>
            <person name="Bougher N.L."/>
            <person name="Buchanan P."/>
            <person name="Buyck B."/>
            <person name="Bense V."/>
            <person name="Catcheside P."/>
            <person name="Chovatia M."/>
            <person name="Cooper J."/>
            <person name="Damon W."/>
            <person name="Desjardin D."/>
            <person name="Finy P."/>
            <person name="Geml J."/>
            <person name="Haridas S."/>
            <person name="Hughes K."/>
            <person name="Justo A."/>
            <person name="Karasinski D."/>
            <person name="Kautmanova I."/>
            <person name="Kiss B."/>
            <person name="Kocsube S."/>
            <person name="Kotiranta H."/>
            <person name="LaButti K.M."/>
            <person name="Lechner B.E."/>
            <person name="Liimatainen K."/>
            <person name="Lipzen A."/>
            <person name="Lukacs Z."/>
            <person name="Mihaltcheva S."/>
            <person name="Morgado L.N."/>
            <person name="Niskanen T."/>
            <person name="Noordeloos M.E."/>
            <person name="Ohm R.A."/>
            <person name="Ortiz-Santana B."/>
            <person name="Ovrebo C."/>
            <person name="Racz N."/>
            <person name="Riley R."/>
            <person name="Savchenko A."/>
            <person name="Shiryaev A."/>
            <person name="Soop K."/>
            <person name="Spirin V."/>
            <person name="Szebenyi C."/>
            <person name="Tomsovsky M."/>
            <person name="Tulloss R.E."/>
            <person name="Uehling J."/>
            <person name="Grigoriev I.V."/>
            <person name="Vagvolgyi C."/>
            <person name="Papp T."/>
            <person name="Martin F.M."/>
            <person name="Miettinen O."/>
            <person name="Hibbett D.S."/>
            <person name="Nagy L.G."/>
        </authorList>
    </citation>
    <scope>NUCLEOTIDE SEQUENCE [LARGE SCALE GENOMIC DNA]</scope>
    <source>
        <strain evidence="1 2">OMC1185</strain>
    </source>
</reference>
<dbReference type="EMBL" id="ML213503">
    <property type="protein sequence ID" value="TFK56526.1"/>
    <property type="molecule type" value="Genomic_DNA"/>
</dbReference>
<evidence type="ECO:0000313" key="1">
    <source>
        <dbReference type="EMBL" id="TFK56526.1"/>
    </source>
</evidence>
<protein>
    <submittedName>
        <fullName evidence="1">Uncharacterized protein</fullName>
    </submittedName>
</protein>